<feature type="coiled-coil region" evidence="1">
    <location>
        <begin position="11"/>
        <end position="86"/>
    </location>
</feature>
<reference evidence="3" key="1">
    <citation type="submission" date="2020-05" db="EMBL/GenBank/DDBJ databases">
        <title>Nod-independent and nitrogen-fixing Bradyrhizobium aeschynomene sp. nov. isolated from nodules of Aeschynomene indica.</title>
        <authorList>
            <person name="Zhang Z."/>
        </authorList>
    </citation>
    <scope>NUCLEOTIDE SEQUENCE</scope>
    <source>
        <strain evidence="3">83012</strain>
    </source>
</reference>
<evidence type="ECO:0000256" key="2">
    <source>
        <dbReference type="SAM" id="MobiDB-lite"/>
    </source>
</evidence>
<proteinExistence type="predicted"/>
<gene>
    <name evidence="3" type="ORF">HL667_05540</name>
</gene>
<name>A0ABX2CA25_9BRAD</name>
<evidence type="ECO:0000313" key="3">
    <source>
        <dbReference type="EMBL" id="NPU64455.1"/>
    </source>
</evidence>
<accession>A0ABX2CA25</accession>
<dbReference type="RefSeq" id="WP_172109502.1">
    <property type="nucleotide sequence ID" value="NZ_JABFDN010000001.1"/>
</dbReference>
<dbReference type="Proteomes" id="UP000886476">
    <property type="component" value="Unassembled WGS sequence"/>
</dbReference>
<comment type="caution">
    <text evidence="3">The sequence shown here is derived from an EMBL/GenBank/DDBJ whole genome shotgun (WGS) entry which is preliminary data.</text>
</comment>
<keyword evidence="1" id="KW-0175">Coiled coil</keyword>
<organism evidence="3 4">
    <name type="scientific">Bradyrhizobium aeschynomenes</name>
    <dbReference type="NCBI Taxonomy" id="2734909"/>
    <lineage>
        <taxon>Bacteria</taxon>
        <taxon>Pseudomonadati</taxon>
        <taxon>Pseudomonadota</taxon>
        <taxon>Alphaproteobacteria</taxon>
        <taxon>Hyphomicrobiales</taxon>
        <taxon>Nitrobacteraceae</taxon>
        <taxon>Bradyrhizobium</taxon>
    </lineage>
</organism>
<sequence>MVFFKRELSPVEIFERALKDKQAARQRLTERLVVAERALEEKRVVAERLAKAGASNGQLDRAEAKMQAVEHKAKALRASVAECDEQIVLAERAFADAVAQRDRDRAANEIEAVASAIEQAVPRFEIGAAALVDAVTRGRAALTEASRFAADVDDIRREVLSAAELICWELRTAATRTRAGNINVALLAPPEVRQLPAPETDRQMIYTLNPLTWREGEEVKRVPAFTMTALPKALLPLALAHQHVDYLNARRVQTLMHVHGSGPQQSEPTPDDPALVDLDALAAQPEETPRADVA</sequence>
<dbReference type="EMBL" id="JABFDN010000001">
    <property type="protein sequence ID" value="NPU64455.1"/>
    <property type="molecule type" value="Genomic_DNA"/>
</dbReference>
<evidence type="ECO:0000313" key="4">
    <source>
        <dbReference type="Proteomes" id="UP000886476"/>
    </source>
</evidence>
<feature type="region of interest" description="Disordered" evidence="2">
    <location>
        <begin position="259"/>
        <end position="294"/>
    </location>
</feature>
<evidence type="ECO:0000256" key="1">
    <source>
        <dbReference type="SAM" id="Coils"/>
    </source>
</evidence>
<protein>
    <submittedName>
        <fullName evidence="3">Uncharacterized protein</fullName>
    </submittedName>
</protein>
<keyword evidence="4" id="KW-1185">Reference proteome</keyword>
<feature type="compositionally biased region" description="Low complexity" evidence="2">
    <location>
        <begin position="272"/>
        <end position="285"/>
    </location>
</feature>